<feature type="transmembrane region" description="Helical" evidence="8">
    <location>
        <begin position="145"/>
        <end position="163"/>
    </location>
</feature>
<feature type="region of interest" description="Disordered" evidence="7">
    <location>
        <begin position="119"/>
        <end position="141"/>
    </location>
</feature>
<feature type="transmembrane region" description="Helical" evidence="8">
    <location>
        <begin position="306"/>
        <end position="325"/>
    </location>
</feature>
<dbReference type="InterPro" id="IPR005829">
    <property type="entry name" value="Sugar_transporter_CS"/>
</dbReference>
<feature type="transmembrane region" description="Helical" evidence="8">
    <location>
        <begin position="599"/>
        <end position="625"/>
    </location>
</feature>
<keyword evidence="4 8" id="KW-0812">Transmembrane</keyword>
<feature type="domain" description="Major facilitator superfamily (MFS) profile" evidence="9">
    <location>
        <begin position="150"/>
        <end position="659"/>
    </location>
</feature>
<dbReference type="EMBL" id="JACVVK020000020">
    <property type="protein sequence ID" value="KAK7503341.1"/>
    <property type="molecule type" value="Genomic_DNA"/>
</dbReference>
<feature type="transmembrane region" description="Helical" evidence="8">
    <location>
        <begin position="281"/>
        <end position="300"/>
    </location>
</feature>
<evidence type="ECO:0000256" key="8">
    <source>
        <dbReference type="SAM" id="Phobius"/>
    </source>
</evidence>
<dbReference type="PROSITE" id="PS00217">
    <property type="entry name" value="SUGAR_TRANSPORT_2"/>
    <property type="match status" value="1"/>
</dbReference>
<proteinExistence type="inferred from homology"/>
<evidence type="ECO:0000256" key="1">
    <source>
        <dbReference type="ARBA" id="ARBA00004141"/>
    </source>
</evidence>
<evidence type="ECO:0000259" key="9">
    <source>
        <dbReference type="PROSITE" id="PS50850"/>
    </source>
</evidence>
<dbReference type="InterPro" id="IPR020846">
    <property type="entry name" value="MFS_dom"/>
</dbReference>
<feature type="compositionally biased region" description="Polar residues" evidence="7">
    <location>
        <begin position="1"/>
        <end position="23"/>
    </location>
</feature>
<dbReference type="NCBIfam" id="TIGR00879">
    <property type="entry name" value="SP"/>
    <property type="match status" value="1"/>
</dbReference>
<dbReference type="GO" id="GO:0016020">
    <property type="term" value="C:membrane"/>
    <property type="evidence" value="ECO:0007669"/>
    <property type="project" value="UniProtKB-SubCell"/>
</dbReference>
<dbReference type="PROSITE" id="PS50850">
    <property type="entry name" value="MFS"/>
    <property type="match status" value="1"/>
</dbReference>
<evidence type="ECO:0000256" key="3">
    <source>
        <dbReference type="ARBA" id="ARBA00022448"/>
    </source>
</evidence>
<keyword evidence="6 8" id="KW-0472">Membrane</keyword>
<dbReference type="AlphaFoldDB" id="A0ABD0LW48"/>
<feature type="transmembrane region" description="Helical" evidence="8">
    <location>
        <begin position="217"/>
        <end position="235"/>
    </location>
</feature>
<feature type="transmembrane region" description="Helical" evidence="8">
    <location>
        <begin position="427"/>
        <end position="450"/>
    </location>
</feature>
<feature type="transmembrane region" description="Helical" evidence="8">
    <location>
        <begin position="457"/>
        <end position="477"/>
    </location>
</feature>
<feature type="transmembrane region" description="Helical" evidence="8">
    <location>
        <begin position="183"/>
        <end position="205"/>
    </location>
</feature>
<evidence type="ECO:0000313" key="11">
    <source>
        <dbReference type="Proteomes" id="UP001519460"/>
    </source>
</evidence>
<dbReference type="PROSITE" id="PS00216">
    <property type="entry name" value="SUGAR_TRANSPORT_1"/>
    <property type="match status" value="1"/>
</dbReference>
<feature type="region of interest" description="Disordered" evidence="7">
    <location>
        <begin position="1"/>
        <end position="89"/>
    </location>
</feature>
<dbReference type="SUPFAM" id="SSF103473">
    <property type="entry name" value="MFS general substrate transporter"/>
    <property type="match status" value="1"/>
</dbReference>
<dbReference type="Pfam" id="PF00083">
    <property type="entry name" value="Sugar_tr"/>
    <property type="match status" value="2"/>
</dbReference>
<comment type="caution">
    <text evidence="10">The sequence shown here is derived from an EMBL/GenBank/DDBJ whole genome shotgun (WGS) entry which is preliminary data.</text>
</comment>
<dbReference type="PRINTS" id="PR00171">
    <property type="entry name" value="SUGRTRNSPORT"/>
</dbReference>
<evidence type="ECO:0000256" key="7">
    <source>
        <dbReference type="SAM" id="MobiDB-lite"/>
    </source>
</evidence>
<comment type="subcellular location">
    <subcellularLocation>
        <location evidence="1">Membrane</location>
        <topology evidence="1">Multi-pass membrane protein</topology>
    </subcellularLocation>
</comment>
<reference evidence="10 11" key="1">
    <citation type="journal article" date="2023" name="Sci. Data">
        <title>Genome assembly of the Korean intertidal mud-creeper Batillaria attramentaria.</title>
        <authorList>
            <person name="Patra A.K."/>
            <person name="Ho P.T."/>
            <person name="Jun S."/>
            <person name="Lee S.J."/>
            <person name="Kim Y."/>
            <person name="Won Y.J."/>
        </authorList>
    </citation>
    <scope>NUCLEOTIDE SEQUENCE [LARGE SCALE GENOMIC DNA]</scope>
    <source>
        <strain evidence="10">Wonlab-2016</strain>
    </source>
</reference>
<feature type="transmembrane region" description="Helical" evidence="8">
    <location>
        <begin position="241"/>
        <end position="261"/>
    </location>
</feature>
<feature type="compositionally biased region" description="Basic and acidic residues" evidence="7">
    <location>
        <begin position="28"/>
        <end position="38"/>
    </location>
</feature>
<dbReference type="Gene3D" id="1.20.1250.20">
    <property type="entry name" value="MFS general substrate transporter like domains"/>
    <property type="match status" value="2"/>
</dbReference>
<dbReference type="InterPro" id="IPR005828">
    <property type="entry name" value="MFS_sugar_transport-like"/>
</dbReference>
<name>A0ABD0LW48_9CAEN</name>
<keyword evidence="5 8" id="KW-1133">Transmembrane helix</keyword>
<feature type="transmembrane region" description="Helical" evidence="8">
    <location>
        <begin position="566"/>
        <end position="587"/>
    </location>
</feature>
<dbReference type="PANTHER" id="PTHR48020">
    <property type="entry name" value="PROTON MYO-INOSITOL COTRANSPORTER"/>
    <property type="match status" value="1"/>
</dbReference>
<dbReference type="Proteomes" id="UP001519460">
    <property type="component" value="Unassembled WGS sequence"/>
</dbReference>
<feature type="compositionally biased region" description="Basic and acidic residues" evidence="7">
    <location>
        <begin position="50"/>
        <end position="89"/>
    </location>
</feature>
<evidence type="ECO:0000256" key="4">
    <source>
        <dbReference type="ARBA" id="ARBA00022692"/>
    </source>
</evidence>
<dbReference type="InterPro" id="IPR050814">
    <property type="entry name" value="Myo-inositol_Transporter"/>
</dbReference>
<organism evidence="10 11">
    <name type="scientific">Batillaria attramentaria</name>
    <dbReference type="NCBI Taxonomy" id="370345"/>
    <lineage>
        <taxon>Eukaryota</taxon>
        <taxon>Metazoa</taxon>
        <taxon>Spiralia</taxon>
        <taxon>Lophotrochozoa</taxon>
        <taxon>Mollusca</taxon>
        <taxon>Gastropoda</taxon>
        <taxon>Caenogastropoda</taxon>
        <taxon>Sorbeoconcha</taxon>
        <taxon>Cerithioidea</taxon>
        <taxon>Batillariidae</taxon>
        <taxon>Batillaria</taxon>
    </lineage>
</organism>
<evidence type="ECO:0000256" key="2">
    <source>
        <dbReference type="ARBA" id="ARBA00010992"/>
    </source>
</evidence>
<dbReference type="InterPro" id="IPR036259">
    <property type="entry name" value="MFS_trans_sf"/>
</dbReference>
<feature type="transmembrane region" description="Helical" evidence="8">
    <location>
        <begin position="637"/>
        <end position="655"/>
    </location>
</feature>
<evidence type="ECO:0000256" key="6">
    <source>
        <dbReference type="ARBA" id="ARBA00023136"/>
    </source>
</evidence>
<feature type="transmembrane region" description="Helical" evidence="8">
    <location>
        <begin position="391"/>
        <end position="415"/>
    </location>
</feature>
<evidence type="ECO:0000256" key="5">
    <source>
        <dbReference type="ARBA" id="ARBA00022989"/>
    </source>
</evidence>
<accession>A0ABD0LW48</accession>
<dbReference type="InterPro" id="IPR003663">
    <property type="entry name" value="Sugar/inositol_transpt"/>
</dbReference>
<keyword evidence="3" id="KW-0813">Transport</keyword>
<sequence>MRFLFTEQTPVDQMEGDNTSASPPGSRPVDKHPGKQDEQSGTGDNEDGGDSQRFDDVHKVLPDDVRELQPDDVQKAQSDNAEKVKPGDVQEVKSGDVQEVKHDDVQKVTAEDVKKIQPGVITTADKTDSPTLRESPQSSPPSTPMFMFALTFFATLGGFLMGYDIGIMSGSMLYVQPHFNLSTVWTEAIVSGAVGAAAVSSMLGGWLTDLIGRRKSLLVGSVIFSIGGLIMGAAPSQEALLVGRIVCGLGIGQASVVVPVYMAETSPLHLRGRLTTMWQMLINLGVLISSLIAASFSYVHHHGWRYMLGLSALPGVVQFVGFLFMPESPRWLVDKGHVDEARQVLVRLRGYSDVGDELHEIKKSVEEAKASTQGGFKLLVQIVNTPHVRRALIVGMGLLFFQQWCGINTAIYYSGTVLKMAGFPARWAVWLAVVPNALLFLAGISSMFIVDRIGRRPLLIWSMIGTIVGLVVIAIGFQVSTESGATLNTTIVETFDNGSIIQRCHSQYTSCDKCVKDIECGFCYNDVSSGSCLPSANEERSLYGRCNGTSDNPDMTFTYEYCPSDYSWIAALGIALFVFLFSPGMAPMPWTINAEIYPLWARGTCTSIAATCAWTSNLIISFTFLSMTEAITTHGTFWMFTALSVLGLLFFVWLVPETKGKSLEQVEELFMSPAQLQHRRSTWAEIACPRDEPVKDTDSKL</sequence>
<dbReference type="PANTHER" id="PTHR48020:SF12">
    <property type="entry name" value="PROTON MYO-INOSITOL COTRANSPORTER"/>
    <property type="match status" value="1"/>
</dbReference>
<comment type="similarity">
    <text evidence="2">Belongs to the major facilitator superfamily. Sugar transporter (TC 2.A.1.1) family.</text>
</comment>
<evidence type="ECO:0000313" key="10">
    <source>
        <dbReference type="EMBL" id="KAK7503341.1"/>
    </source>
</evidence>
<protein>
    <recommendedName>
        <fullName evidence="9">Major facilitator superfamily (MFS) profile domain-containing protein</fullName>
    </recommendedName>
</protein>
<keyword evidence="11" id="KW-1185">Reference proteome</keyword>
<gene>
    <name evidence="10" type="ORF">BaRGS_00005262</name>
</gene>